<reference evidence="1 2" key="1">
    <citation type="submission" date="2015-03" db="EMBL/GenBank/DDBJ databases">
        <authorList>
            <person name="Lepp D."/>
            <person name="Hassan Y.I."/>
            <person name="Li X.-Z."/>
            <person name="Zhou T."/>
        </authorList>
    </citation>
    <scope>NUCLEOTIDE SEQUENCE [LARGE SCALE GENOMIC DNA]</scope>
    <source>
        <strain evidence="1 2">E84</strain>
    </source>
</reference>
<dbReference type="PATRIC" id="fig|1293439.3.peg.3481"/>
<keyword evidence="2" id="KW-1185">Reference proteome</keyword>
<dbReference type="Proteomes" id="UP000033411">
    <property type="component" value="Unassembled WGS sequence"/>
</dbReference>
<comment type="caution">
    <text evidence="1">The sequence shown here is derived from an EMBL/GenBank/DDBJ whole genome shotgun (WGS) entry which is preliminary data.</text>
</comment>
<proteinExistence type="predicted"/>
<gene>
    <name evidence="1" type="ORF">WH87_17075</name>
</gene>
<protein>
    <submittedName>
        <fullName evidence="1">Uncharacterized protein</fullName>
    </submittedName>
</protein>
<dbReference type="EMBL" id="LANJ01000046">
    <property type="protein sequence ID" value="KKC35297.1"/>
    <property type="molecule type" value="Genomic_DNA"/>
</dbReference>
<organism evidence="1 2">
    <name type="scientific">Devosia epidermidihirudinis</name>
    <dbReference type="NCBI Taxonomy" id="1293439"/>
    <lineage>
        <taxon>Bacteria</taxon>
        <taxon>Pseudomonadati</taxon>
        <taxon>Pseudomonadota</taxon>
        <taxon>Alphaproteobacteria</taxon>
        <taxon>Hyphomicrobiales</taxon>
        <taxon>Devosiaceae</taxon>
        <taxon>Devosia</taxon>
    </lineage>
</organism>
<sequence>MGAVRFGMSFRDGVAEIADAPVFLRAVWRNVRGLGLSADDALVSLVVGAKSTAPDYVIREVMEGTADDPHGAISHGPFSGITHRAKRVAVEPETAEEISLNALKVILAHKINKG</sequence>
<evidence type="ECO:0000313" key="2">
    <source>
        <dbReference type="Proteomes" id="UP000033411"/>
    </source>
</evidence>
<evidence type="ECO:0000313" key="1">
    <source>
        <dbReference type="EMBL" id="KKC35297.1"/>
    </source>
</evidence>
<accession>A0A0F5Q321</accession>
<dbReference type="RefSeq" id="WP_156458274.1">
    <property type="nucleotide sequence ID" value="NZ_LANJ01000046.1"/>
</dbReference>
<name>A0A0F5Q321_9HYPH</name>
<dbReference type="AlphaFoldDB" id="A0A0F5Q321"/>